<organism evidence="3 4">
    <name type="scientific">Diversispora epigaea</name>
    <dbReference type="NCBI Taxonomy" id="1348612"/>
    <lineage>
        <taxon>Eukaryota</taxon>
        <taxon>Fungi</taxon>
        <taxon>Fungi incertae sedis</taxon>
        <taxon>Mucoromycota</taxon>
        <taxon>Glomeromycotina</taxon>
        <taxon>Glomeromycetes</taxon>
        <taxon>Diversisporales</taxon>
        <taxon>Diversisporaceae</taxon>
        <taxon>Diversispora</taxon>
    </lineage>
</organism>
<dbReference type="EMBL" id="PQFF01000500">
    <property type="protein sequence ID" value="RHZ46986.1"/>
    <property type="molecule type" value="Genomic_DNA"/>
</dbReference>
<comment type="caution">
    <text evidence="3">The sequence shown here is derived from an EMBL/GenBank/DDBJ whole genome shotgun (WGS) entry which is preliminary data.</text>
</comment>
<evidence type="ECO:0000256" key="1">
    <source>
        <dbReference type="SAM" id="Coils"/>
    </source>
</evidence>
<proteinExistence type="predicted"/>
<sequence length="96" mass="11438">MVIEQLKFFAEILHYLLNEREKREENKEESEEEYEEANVLFILFIYIPINTILELAINIINDPYRKRSDPVTGNAVKAEFSIESNLSIEFIWNIKD</sequence>
<feature type="coiled-coil region" evidence="1">
    <location>
        <begin position="13"/>
        <end position="40"/>
    </location>
</feature>
<accession>A0A397GC40</accession>
<name>A0A397GC40_9GLOM</name>
<feature type="transmembrane region" description="Helical" evidence="2">
    <location>
        <begin position="39"/>
        <end position="60"/>
    </location>
</feature>
<keyword evidence="2" id="KW-0812">Transmembrane</keyword>
<keyword evidence="1" id="KW-0175">Coiled coil</keyword>
<reference evidence="3 4" key="1">
    <citation type="submission" date="2018-08" db="EMBL/GenBank/DDBJ databases">
        <title>Genome and evolution of the arbuscular mycorrhizal fungus Diversispora epigaea (formerly Glomus versiforme) and its bacterial endosymbionts.</title>
        <authorList>
            <person name="Sun X."/>
            <person name="Fei Z."/>
            <person name="Harrison M."/>
        </authorList>
    </citation>
    <scope>NUCLEOTIDE SEQUENCE [LARGE SCALE GENOMIC DNA]</scope>
    <source>
        <strain evidence="3 4">IT104</strain>
    </source>
</reference>
<keyword evidence="2" id="KW-0472">Membrane</keyword>
<evidence type="ECO:0000313" key="3">
    <source>
        <dbReference type="EMBL" id="RHZ46986.1"/>
    </source>
</evidence>
<dbReference type="AlphaFoldDB" id="A0A397GC40"/>
<protein>
    <submittedName>
        <fullName evidence="3">Uncharacterized protein</fullName>
    </submittedName>
</protein>
<keyword evidence="4" id="KW-1185">Reference proteome</keyword>
<dbReference type="Proteomes" id="UP000266861">
    <property type="component" value="Unassembled WGS sequence"/>
</dbReference>
<gene>
    <name evidence="3" type="ORF">Glove_600g8</name>
</gene>
<evidence type="ECO:0000313" key="4">
    <source>
        <dbReference type="Proteomes" id="UP000266861"/>
    </source>
</evidence>
<evidence type="ECO:0000256" key="2">
    <source>
        <dbReference type="SAM" id="Phobius"/>
    </source>
</evidence>
<keyword evidence="2" id="KW-1133">Transmembrane helix</keyword>